<dbReference type="Proteomes" id="UP000298416">
    <property type="component" value="Unassembled WGS sequence"/>
</dbReference>
<accession>A0A8X8ZMM1</accession>
<reference evidence="2" key="2">
    <citation type="submission" date="2020-08" db="EMBL/GenBank/DDBJ databases">
        <title>Plant Genome Project.</title>
        <authorList>
            <person name="Zhang R.-G."/>
        </authorList>
    </citation>
    <scope>NUCLEOTIDE SEQUENCE</scope>
    <source>
        <strain evidence="2">Huo1</strain>
        <tissue evidence="2">Leaf</tissue>
    </source>
</reference>
<feature type="compositionally biased region" description="Polar residues" evidence="1">
    <location>
        <begin position="575"/>
        <end position="584"/>
    </location>
</feature>
<evidence type="ECO:0000313" key="3">
    <source>
        <dbReference type="Proteomes" id="UP000298416"/>
    </source>
</evidence>
<feature type="compositionally biased region" description="Basic residues" evidence="1">
    <location>
        <begin position="511"/>
        <end position="524"/>
    </location>
</feature>
<dbReference type="EMBL" id="PNBA02000010">
    <property type="protein sequence ID" value="KAG6410261.1"/>
    <property type="molecule type" value="Genomic_DNA"/>
</dbReference>
<organism evidence="2">
    <name type="scientific">Salvia splendens</name>
    <name type="common">Scarlet sage</name>
    <dbReference type="NCBI Taxonomy" id="180675"/>
    <lineage>
        <taxon>Eukaryota</taxon>
        <taxon>Viridiplantae</taxon>
        <taxon>Streptophyta</taxon>
        <taxon>Embryophyta</taxon>
        <taxon>Tracheophyta</taxon>
        <taxon>Spermatophyta</taxon>
        <taxon>Magnoliopsida</taxon>
        <taxon>eudicotyledons</taxon>
        <taxon>Gunneridae</taxon>
        <taxon>Pentapetalae</taxon>
        <taxon>asterids</taxon>
        <taxon>lamiids</taxon>
        <taxon>Lamiales</taxon>
        <taxon>Lamiaceae</taxon>
        <taxon>Nepetoideae</taxon>
        <taxon>Mentheae</taxon>
        <taxon>Salviinae</taxon>
        <taxon>Salvia</taxon>
        <taxon>Salvia subgen. Calosphace</taxon>
        <taxon>core Calosphace</taxon>
    </lineage>
</organism>
<feature type="region of interest" description="Disordered" evidence="1">
    <location>
        <begin position="371"/>
        <end position="408"/>
    </location>
</feature>
<feature type="region of interest" description="Disordered" evidence="1">
    <location>
        <begin position="488"/>
        <end position="604"/>
    </location>
</feature>
<reference evidence="2" key="1">
    <citation type="submission" date="2018-01" db="EMBL/GenBank/DDBJ databases">
        <authorList>
            <person name="Mao J.F."/>
        </authorList>
    </citation>
    <scope>NUCLEOTIDE SEQUENCE</scope>
    <source>
        <strain evidence="2">Huo1</strain>
        <tissue evidence="2">Leaf</tissue>
    </source>
</reference>
<dbReference type="PANTHER" id="PTHR33167">
    <property type="entry name" value="TRANSCRIPTION FACTOR, PUTATIVE (DUF863)-RELATED"/>
    <property type="match status" value="1"/>
</dbReference>
<comment type="caution">
    <text evidence="2">The sequence shown here is derived from an EMBL/GenBank/DDBJ whole genome shotgun (WGS) entry which is preliminary data.</text>
</comment>
<dbReference type="PANTHER" id="PTHR33167:SF18">
    <property type="entry name" value="GB|AAF67766.1"/>
    <property type="match status" value="1"/>
</dbReference>
<feature type="compositionally biased region" description="Low complexity" evidence="1">
    <location>
        <begin position="562"/>
        <end position="574"/>
    </location>
</feature>
<keyword evidence="3" id="KW-1185">Reference proteome</keyword>
<evidence type="ECO:0000256" key="1">
    <source>
        <dbReference type="SAM" id="MobiDB-lite"/>
    </source>
</evidence>
<sequence length="604" mass="66582">MQCGSYTPVYYHNLRDLNGGAGGYSWHLYNSNASYREERGHNNSVFVPSCDQYLGHDKEMLKQIIQNQEAAFRSQVGVIRPLTLLQLLSVQELHRVYRRQRDLMNEMRAREIFGQHLLSQTSESIHSSSHGGDEIPQKPSPATGWLFGNLSPRELSELASGDCQGPKSLVAENFLKHSTLQSESGIRRNSSDDAKFLFPGTKQSGIIDLELPARIYHDDQVKQFKAGNLSEASDFTCRTPDKVSNFLAATHLDIGMSKTWDLSSSSSDTKKTYCFIDLNEPIQLESLPTNSSGPLEAFTALMKTGENSDGTNSSMDIDLNSMPFESPPSINREVKVVPDSNSASEDEPIVQNSISDSFLKTESYIDLNSSVVDEHPLPPSSSKSAELLKGPVSPENKERSPPRGESEDIQLETHLLSEQGEAEPFIESDTTAAKTLVKIYSSGVGVEAEVLDSLANFRNLCWFAEIVSSNGDEVGDEVMELETDAMDQGGENALSLSRFSKEKGTSNMSRRSGKGQKRGKKQCKGFKPEALETGSLKRRPGRSGGAKARKYSKLSPSDVTKKSMSSIMKQSIASGDQSVKQSWGRTKKRQGGRRHRASQLFLVS</sequence>
<gene>
    <name evidence="2" type="ORF">SASPL_128314</name>
</gene>
<protein>
    <submittedName>
        <fullName evidence="2">Uncharacterized protein</fullName>
    </submittedName>
</protein>
<feature type="compositionally biased region" description="Basic and acidic residues" evidence="1">
    <location>
        <begin position="395"/>
        <end position="406"/>
    </location>
</feature>
<proteinExistence type="predicted"/>
<evidence type="ECO:0000313" key="2">
    <source>
        <dbReference type="EMBL" id="KAG6410261.1"/>
    </source>
</evidence>
<name>A0A8X8ZMM1_SALSN</name>
<feature type="compositionally biased region" description="Basic residues" evidence="1">
    <location>
        <begin position="536"/>
        <end position="552"/>
    </location>
</feature>
<dbReference type="AlphaFoldDB" id="A0A8X8ZMM1"/>
<feature type="compositionally biased region" description="Basic residues" evidence="1">
    <location>
        <begin position="585"/>
        <end position="597"/>
    </location>
</feature>